<evidence type="ECO:0000259" key="1">
    <source>
        <dbReference type="Pfam" id="PF00144"/>
    </source>
</evidence>
<dbReference type="Gene3D" id="3.40.710.10">
    <property type="entry name" value="DD-peptidase/beta-lactamase superfamily"/>
    <property type="match status" value="1"/>
</dbReference>
<dbReference type="SUPFAM" id="SSF56601">
    <property type="entry name" value="beta-lactamase/transpeptidase-like"/>
    <property type="match status" value="1"/>
</dbReference>
<evidence type="ECO:0000313" key="3">
    <source>
        <dbReference type="Proteomes" id="UP001050691"/>
    </source>
</evidence>
<keyword evidence="3" id="KW-1185">Reference proteome</keyword>
<dbReference type="EMBL" id="BPWL01000007">
    <property type="protein sequence ID" value="GJJ11941.1"/>
    <property type="molecule type" value="Genomic_DNA"/>
</dbReference>
<dbReference type="Proteomes" id="UP001050691">
    <property type="component" value="Unassembled WGS sequence"/>
</dbReference>
<dbReference type="PANTHER" id="PTHR43283">
    <property type="entry name" value="BETA-LACTAMASE-RELATED"/>
    <property type="match status" value="1"/>
</dbReference>
<feature type="domain" description="Beta-lactamase-related" evidence="1">
    <location>
        <begin position="10"/>
        <end position="394"/>
    </location>
</feature>
<accession>A0AAV5ABC2</accession>
<dbReference type="PANTHER" id="PTHR43283:SF3">
    <property type="entry name" value="BETA-LACTAMASE FAMILY PROTEIN (AFU_ORTHOLOGUE AFUA_5G07500)"/>
    <property type="match status" value="1"/>
</dbReference>
<reference evidence="2" key="1">
    <citation type="submission" date="2021-10" db="EMBL/GenBank/DDBJ databases">
        <title>De novo Genome Assembly of Clathrus columnatus (Basidiomycota, Fungi) Using Illumina and Nanopore Sequence Data.</title>
        <authorList>
            <person name="Ogiso-Tanaka E."/>
            <person name="Itagaki H."/>
            <person name="Hosoya T."/>
            <person name="Hosaka K."/>
        </authorList>
    </citation>
    <scope>NUCLEOTIDE SEQUENCE</scope>
    <source>
        <strain evidence="2">MO-923</strain>
    </source>
</reference>
<comment type="caution">
    <text evidence="2">The sequence shown here is derived from an EMBL/GenBank/DDBJ whole genome shotgun (WGS) entry which is preliminary data.</text>
</comment>
<sequence length="426" mass="46864">MSGDMSVFQTLIDEAVSKGIGPGFQAVVFNKDQVLFSGVSGYAVAPSNEDPKGREMTPSTILWVASFCKVMTHLIALHAIDHGFISGFTMDDLDNHEKLVQVLPELKQGNGELVTKPGPDGHKVMKLRDAKNKITLRMLLTHTSGYAGGAGWNNAVIARLFEGGDPILTASHLFTGLIKDFHIPLLFEPGTGYLYVLAQFVVRSTGKNLRALYREYILGSLSLSSKETDLWFPAHIKDHIAGLHMKSQNSPNGYITINMPIYTKEDNLEEGYAYPAEGSLFASFRAFVPILQAMLRHDERLLKKETWEKVMKDDLKDRGIVPPRPYITSTVLFSETIDEYVKSTSPDIPPGGSMLSCHVATTPTVSGRPAGSYGWAGTSNTFFFLDSKNSIGGIIGAQMIPFMDPSIVEIRDKFESLVYETFVGKA</sequence>
<dbReference type="InterPro" id="IPR050789">
    <property type="entry name" value="Diverse_Enzym_Activities"/>
</dbReference>
<dbReference type="InterPro" id="IPR012338">
    <property type="entry name" value="Beta-lactam/transpept-like"/>
</dbReference>
<protein>
    <recommendedName>
        <fullName evidence="1">Beta-lactamase-related domain-containing protein</fullName>
    </recommendedName>
</protein>
<proteinExistence type="predicted"/>
<dbReference type="Pfam" id="PF00144">
    <property type="entry name" value="Beta-lactamase"/>
    <property type="match status" value="1"/>
</dbReference>
<dbReference type="AlphaFoldDB" id="A0AAV5ABC2"/>
<name>A0AAV5ABC2_9AGAM</name>
<evidence type="ECO:0000313" key="2">
    <source>
        <dbReference type="EMBL" id="GJJ11941.1"/>
    </source>
</evidence>
<dbReference type="InterPro" id="IPR001466">
    <property type="entry name" value="Beta-lactam-related"/>
</dbReference>
<organism evidence="2 3">
    <name type="scientific">Clathrus columnatus</name>
    <dbReference type="NCBI Taxonomy" id="1419009"/>
    <lineage>
        <taxon>Eukaryota</taxon>
        <taxon>Fungi</taxon>
        <taxon>Dikarya</taxon>
        <taxon>Basidiomycota</taxon>
        <taxon>Agaricomycotina</taxon>
        <taxon>Agaricomycetes</taxon>
        <taxon>Phallomycetidae</taxon>
        <taxon>Phallales</taxon>
        <taxon>Clathraceae</taxon>
        <taxon>Clathrus</taxon>
    </lineage>
</organism>
<gene>
    <name evidence="2" type="ORF">Clacol_006179</name>
</gene>